<reference evidence="1" key="1">
    <citation type="submission" date="2018-05" db="EMBL/GenBank/DDBJ databases">
        <authorList>
            <person name="Lanie J.A."/>
            <person name="Ng W.-L."/>
            <person name="Kazmierczak K.M."/>
            <person name="Andrzejewski T.M."/>
            <person name="Davidsen T.M."/>
            <person name="Wayne K.J."/>
            <person name="Tettelin H."/>
            <person name="Glass J.I."/>
            <person name="Rusch D."/>
            <person name="Podicherti R."/>
            <person name="Tsui H.-C.T."/>
            <person name="Winkler M.E."/>
        </authorList>
    </citation>
    <scope>NUCLEOTIDE SEQUENCE</scope>
</reference>
<name>A0A382BPQ8_9ZZZZ</name>
<gene>
    <name evidence="1" type="ORF">METZ01_LOCUS167927</name>
</gene>
<evidence type="ECO:0000313" key="1">
    <source>
        <dbReference type="EMBL" id="SVB15073.1"/>
    </source>
</evidence>
<organism evidence="1">
    <name type="scientific">marine metagenome</name>
    <dbReference type="NCBI Taxonomy" id="408172"/>
    <lineage>
        <taxon>unclassified sequences</taxon>
        <taxon>metagenomes</taxon>
        <taxon>ecological metagenomes</taxon>
    </lineage>
</organism>
<proteinExistence type="predicted"/>
<protein>
    <submittedName>
        <fullName evidence="1">Uncharacterized protein</fullName>
    </submittedName>
</protein>
<sequence>MYEKISIHSFIGLSLIFRMKSLLSKYLLLTLIVFCTLQTGCEDIDSSPNTNKYTYYDDISDITYLNSSFYTTNYDLSGNAGEQIDLIVYNIVDTETVMNNKFSLGLNGQGYLSITNDGNDLFLQSRSNYNIFKISNTGEIAYLSSDTLDTKWLPSGLTYNSSNDSLVFLYRNTEKNNQYRLREVSKLLSEQSKNDREFVLNGLDTTVYGALCIAYKEPNLYVLAFDGQGDVLITMDYSSLNLISNESVNDSTAVGIDIANNSIYLSYRDRTISLFKEL</sequence>
<dbReference type="AlphaFoldDB" id="A0A382BPQ8"/>
<dbReference type="EMBL" id="UINC01030528">
    <property type="protein sequence ID" value="SVB15073.1"/>
    <property type="molecule type" value="Genomic_DNA"/>
</dbReference>
<accession>A0A382BPQ8</accession>